<feature type="compositionally biased region" description="Pro residues" evidence="1">
    <location>
        <begin position="82"/>
        <end position="93"/>
    </location>
</feature>
<feature type="signal peptide" evidence="2">
    <location>
        <begin position="1"/>
        <end position="16"/>
    </location>
</feature>
<accession>A0A4S2MQY0</accession>
<feature type="chain" id="PRO_5020746275" evidence="2">
    <location>
        <begin position="17"/>
        <end position="144"/>
    </location>
</feature>
<name>A0A4S2MQY0_9PEZI</name>
<keyword evidence="4" id="KW-1185">Reference proteome</keyword>
<dbReference type="AlphaFoldDB" id="A0A4S2MQY0"/>
<reference evidence="3 4" key="1">
    <citation type="submission" date="2019-04" db="EMBL/GenBank/DDBJ databases">
        <title>Comparative genomics and transcriptomics to analyze fruiting body development in filamentous ascomycetes.</title>
        <authorList>
            <consortium name="DOE Joint Genome Institute"/>
            <person name="Lutkenhaus R."/>
            <person name="Traeger S."/>
            <person name="Breuer J."/>
            <person name="Kuo A."/>
            <person name="Lipzen A."/>
            <person name="Pangilinan J."/>
            <person name="Dilworth D."/>
            <person name="Sandor L."/>
            <person name="Poggeler S."/>
            <person name="Barry K."/>
            <person name="Grigoriev I.V."/>
            <person name="Nowrousian M."/>
        </authorList>
    </citation>
    <scope>NUCLEOTIDE SEQUENCE [LARGE SCALE GENOMIC DNA]</scope>
    <source>
        <strain evidence="3 4">CBS 389.68</strain>
    </source>
</reference>
<gene>
    <name evidence="3" type="ORF">EX30DRAFT_389025</name>
</gene>
<organism evidence="3 4">
    <name type="scientific">Ascodesmis nigricans</name>
    <dbReference type="NCBI Taxonomy" id="341454"/>
    <lineage>
        <taxon>Eukaryota</taxon>
        <taxon>Fungi</taxon>
        <taxon>Dikarya</taxon>
        <taxon>Ascomycota</taxon>
        <taxon>Pezizomycotina</taxon>
        <taxon>Pezizomycetes</taxon>
        <taxon>Pezizales</taxon>
        <taxon>Ascodesmidaceae</taxon>
        <taxon>Ascodesmis</taxon>
    </lineage>
</organism>
<evidence type="ECO:0000256" key="1">
    <source>
        <dbReference type="SAM" id="MobiDB-lite"/>
    </source>
</evidence>
<sequence length="144" mass="15575">MLSITILFVFFRQPQGQLPSSISYPPATRIPHLSAASQVSSYNHEYSSSVPWTFFHQDRVESTPVWSPVLVNLGSPPRSSKSPPPHPPPPPNLVQPNSSSCCDSLTQRPNLFSATLISAFGRSFGRAGRHRGTAPVPNATAVSP</sequence>
<proteinExistence type="predicted"/>
<evidence type="ECO:0000256" key="2">
    <source>
        <dbReference type="SAM" id="SignalP"/>
    </source>
</evidence>
<dbReference type="Proteomes" id="UP000298138">
    <property type="component" value="Unassembled WGS sequence"/>
</dbReference>
<dbReference type="EMBL" id="ML220164">
    <property type="protein sequence ID" value="TGZ76867.1"/>
    <property type="molecule type" value="Genomic_DNA"/>
</dbReference>
<evidence type="ECO:0000313" key="4">
    <source>
        <dbReference type="Proteomes" id="UP000298138"/>
    </source>
</evidence>
<keyword evidence="2" id="KW-0732">Signal</keyword>
<feature type="region of interest" description="Disordered" evidence="1">
    <location>
        <begin position="71"/>
        <end position="102"/>
    </location>
</feature>
<protein>
    <submittedName>
        <fullName evidence="3">Uncharacterized protein</fullName>
    </submittedName>
</protein>
<evidence type="ECO:0000313" key="3">
    <source>
        <dbReference type="EMBL" id="TGZ76867.1"/>
    </source>
</evidence>
<dbReference type="InParanoid" id="A0A4S2MQY0"/>
<feature type="region of interest" description="Disordered" evidence="1">
    <location>
        <begin position="125"/>
        <end position="144"/>
    </location>
</feature>